<dbReference type="InterPro" id="IPR048519">
    <property type="entry name" value="Gfd2/YDR514C-like_C"/>
</dbReference>
<sequence length="318" mass="34920">MLRFGRKLSFSWSSFPRPLKSSEGVILHDPVVKSTVLLSIKALSSRQLRNYCRRVAVEQSAADAIAPVSTKAQLNNLPPTKSKGGLQIVQEALGLSNATYPSLWSRSLLLSIDFEHLDNIRSGFTKGGNCQVGIATLDTSNLQKDLLPPPNNLIETYNYVSGSNQYIKKVIPKFIFGESLVVNSASILKMIELIIPQHQNRRIIIVSHGIQNELMALHALGYRFSANMHAVCSHRLAVETLGLQCALGKLLRWVGCPYHSLHIGGNDAHFTLKACLLLALHNNHDTEDTTSLAGYLKGVATSDVPHQSQPEVQTGRRG</sequence>
<proteinExistence type="predicted"/>
<dbReference type="Proteomes" id="UP001305414">
    <property type="component" value="Unassembled WGS sequence"/>
</dbReference>
<dbReference type="AlphaFoldDB" id="A0AAN7UGA9"/>
<dbReference type="EMBL" id="JAWHQM010000006">
    <property type="protein sequence ID" value="KAK5627552.1"/>
    <property type="molecule type" value="Genomic_DNA"/>
</dbReference>
<feature type="domain" description="Gfd2/YDR514C-like C-terminal" evidence="1">
    <location>
        <begin position="131"/>
        <end position="276"/>
    </location>
</feature>
<accession>A0AAN7UGA9</accession>
<dbReference type="GO" id="GO:0005634">
    <property type="term" value="C:nucleus"/>
    <property type="evidence" value="ECO:0007669"/>
    <property type="project" value="TreeGrafter"/>
</dbReference>
<evidence type="ECO:0000259" key="1">
    <source>
        <dbReference type="Pfam" id="PF21762"/>
    </source>
</evidence>
<name>A0AAN7UGA9_9PEZI</name>
<dbReference type="PANTHER" id="PTHR28083:SF1">
    <property type="entry name" value="GOOD FOR FULL DBP5 ACTIVITY PROTEIN 2"/>
    <property type="match status" value="1"/>
</dbReference>
<evidence type="ECO:0000313" key="3">
    <source>
        <dbReference type="Proteomes" id="UP001305414"/>
    </source>
</evidence>
<dbReference type="Pfam" id="PF21762">
    <property type="entry name" value="DEDDh_C"/>
    <property type="match status" value="1"/>
</dbReference>
<gene>
    <name evidence="2" type="ORF">RRF57_003267</name>
</gene>
<organism evidence="2 3">
    <name type="scientific">Xylaria bambusicola</name>
    <dbReference type="NCBI Taxonomy" id="326684"/>
    <lineage>
        <taxon>Eukaryota</taxon>
        <taxon>Fungi</taxon>
        <taxon>Dikarya</taxon>
        <taxon>Ascomycota</taxon>
        <taxon>Pezizomycotina</taxon>
        <taxon>Sordariomycetes</taxon>
        <taxon>Xylariomycetidae</taxon>
        <taxon>Xylariales</taxon>
        <taxon>Xylariaceae</taxon>
        <taxon>Xylaria</taxon>
    </lineage>
</organism>
<reference evidence="2 3" key="1">
    <citation type="submission" date="2023-10" db="EMBL/GenBank/DDBJ databases">
        <title>Draft genome sequence of Xylaria bambusicola isolate GMP-LS, the root and basal stem rot pathogen of sugarcane in Indonesia.</title>
        <authorList>
            <person name="Selvaraj P."/>
            <person name="Muralishankar V."/>
            <person name="Muruganantham S."/>
            <person name="Sp S."/>
            <person name="Haryani S."/>
            <person name="Lau K.J.X."/>
            <person name="Naqvi N.I."/>
        </authorList>
    </citation>
    <scope>NUCLEOTIDE SEQUENCE [LARGE SCALE GENOMIC DNA]</scope>
    <source>
        <strain evidence="2">GMP-LS</strain>
    </source>
</reference>
<keyword evidence="3" id="KW-1185">Reference proteome</keyword>
<evidence type="ECO:0000313" key="2">
    <source>
        <dbReference type="EMBL" id="KAK5627552.1"/>
    </source>
</evidence>
<comment type="caution">
    <text evidence="2">The sequence shown here is derived from an EMBL/GenBank/DDBJ whole genome shotgun (WGS) entry which is preliminary data.</text>
</comment>
<dbReference type="InterPro" id="IPR040151">
    <property type="entry name" value="Gfd2/YDR514C-like"/>
</dbReference>
<dbReference type="PANTHER" id="PTHR28083">
    <property type="entry name" value="GOOD FOR FULL DBP5 ACTIVITY PROTEIN 2"/>
    <property type="match status" value="1"/>
</dbReference>
<protein>
    <recommendedName>
        <fullName evidence="1">Gfd2/YDR514C-like C-terminal domain-containing protein</fullName>
    </recommendedName>
</protein>